<protein>
    <submittedName>
        <fullName evidence="1">Uncharacterized protein</fullName>
    </submittedName>
</protein>
<evidence type="ECO:0000313" key="1">
    <source>
        <dbReference type="EMBL" id="EYU16929.1"/>
    </source>
</evidence>
<dbReference type="AlphaFoldDB" id="A0A022PNF1"/>
<reference evidence="1 2" key="1">
    <citation type="submission" date="2014-03" db="EMBL/GenBank/DDBJ databases">
        <title>Draft Genome of Photorhabdus luminescens BA1, an Egyptian Isolate.</title>
        <authorList>
            <person name="Ghazal S."/>
            <person name="Hurst S.G.IV."/>
            <person name="Morris K."/>
            <person name="Thomas K."/>
            <person name="Tisa L.S."/>
        </authorList>
    </citation>
    <scope>NUCLEOTIDE SEQUENCE [LARGE SCALE GENOMIC DNA]</scope>
    <source>
        <strain evidence="1 2">BA1</strain>
    </source>
</reference>
<accession>A0A022PNF1</accession>
<name>A0A022PNF1_9GAMM</name>
<dbReference type="EMBL" id="JFGV01000004">
    <property type="protein sequence ID" value="EYU16929.1"/>
    <property type="molecule type" value="Genomic_DNA"/>
</dbReference>
<gene>
    <name evidence="1" type="ORF">BA1DRAFT_00443</name>
</gene>
<evidence type="ECO:0000313" key="2">
    <source>
        <dbReference type="Proteomes" id="UP000023464"/>
    </source>
</evidence>
<proteinExistence type="predicted"/>
<organism evidence="1 2">
    <name type="scientific">Photorhabdus aegyptia</name>
    <dbReference type="NCBI Taxonomy" id="2805098"/>
    <lineage>
        <taxon>Bacteria</taxon>
        <taxon>Pseudomonadati</taxon>
        <taxon>Pseudomonadota</taxon>
        <taxon>Gammaproteobacteria</taxon>
        <taxon>Enterobacterales</taxon>
        <taxon>Morganellaceae</taxon>
        <taxon>Photorhabdus</taxon>
    </lineage>
</organism>
<sequence length="62" mass="7052">MVETPQSRKRLWGLFCLSYVPICIERGASADLAKKLVFNLIKTMLKQLKGIFIMNILVAVLK</sequence>
<comment type="caution">
    <text evidence="1">The sequence shown here is derived from an EMBL/GenBank/DDBJ whole genome shotgun (WGS) entry which is preliminary data.</text>
</comment>
<dbReference type="Proteomes" id="UP000023464">
    <property type="component" value="Unassembled WGS sequence"/>
</dbReference>
<dbReference type="PATRIC" id="fig|1393736.3.peg.447"/>
<keyword evidence="2" id="KW-1185">Reference proteome</keyword>